<evidence type="ECO:0000256" key="7">
    <source>
        <dbReference type="ARBA" id="ARBA00023136"/>
    </source>
</evidence>
<accession>E9P1E8</accession>
<keyword evidence="2 8" id="KW-0349">Heme</keyword>
<keyword evidence="3 9" id="KW-0812">Transmembrane</keyword>
<dbReference type="GO" id="GO:0046872">
    <property type="term" value="F:metal ion binding"/>
    <property type="evidence" value="ECO:0007669"/>
    <property type="project" value="UniProtKB-KW"/>
</dbReference>
<keyword evidence="6 8" id="KW-0408">Iron</keyword>
<dbReference type="GeneID" id="12486715"/>
<keyword evidence="7 9" id="KW-0472">Membrane</keyword>
<dbReference type="PIRSF" id="PIRSF000178">
    <property type="entry name" value="SDH_cyt_b560"/>
    <property type="match status" value="1"/>
</dbReference>
<keyword evidence="5 9" id="KW-1133">Transmembrane helix</keyword>
<evidence type="ECO:0000256" key="8">
    <source>
        <dbReference type="PIRSR" id="PIRSR000178-1"/>
    </source>
</evidence>
<feature type="transmembrane region" description="Helical" evidence="9">
    <location>
        <begin position="74"/>
        <end position="92"/>
    </location>
</feature>
<organism evidence="10">
    <name type="scientific">Cyanophora paradoxa</name>
    <dbReference type="NCBI Taxonomy" id="2762"/>
    <lineage>
        <taxon>Eukaryota</taxon>
        <taxon>Glaucocystophyceae</taxon>
        <taxon>Cyanophorales</taxon>
        <taxon>Cyanophoraceae</taxon>
        <taxon>Cyanophora</taxon>
    </lineage>
</organism>
<dbReference type="EMBL" id="HQ849544">
    <property type="protein sequence ID" value="ADW79200.1"/>
    <property type="molecule type" value="Genomic_DNA"/>
</dbReference>
<evidence type="ECO:0000313" key="10">
    <source>
        <dbReference type="EMBL" id="ADW79200.1"/>
    </source>
</evidence>
<dbReference type="Gene3D" id="1.20.1300.10">
    <property type="entry name" value="Fumarate reductase/succinate dehydrogenase, transmembrane subunit"/>
    <property type="match status" value="1"/>
</dbReference>
<dbReference type="GO" id="GO:0006121">
    <property type="term" value="P:mitochondrial electron transport, succinate to ubiquinone"/>
    <property type="evidence" value="ECO:0007669"/>
    <property type="project" value="TreeGrafter"/>
</dbReference>
<evidence type="ECO:0000256" key="9">
    <source>
        <dbReference type="SAM" id="Phobius"/>
    </source>
</evidence>
<dbReference type="GO" id="GO:0016020">
    <property type="term" value="C:membrane"/>
    <property type="evidence" value="ECO:0007669"/>
    <property type="project" value="UniProtKB-SubCell"/>
</dbReference>
<evidence type="ECO:0000256" key="4">
    <source>
        <dbReference type="ARBA" id="ARBA00022723"/>
    </source>
</evidence>
<proteinExistence type="predicted"/>
<evidence type="ECO:0000256" key="5">
    <source>
        <dbReference type="ARBA" id="ARBA00022989"/>
    </source>
</evidence>
<evidence type="ECO:0000256" key="1">
    <source>
        <dbReference type="ARBA" id="ARBA00004370"/>
    </source>
</evidence>
<comment type="cofactor">
    <cofactor evidence="8">
        <name>heme</name>
        <dbReference type="ChEBI" id="CHEBI:30413"/>
    </cofactor>
    <text evidence="8">The heme is bound between the two transmembrane subunits.</text>
</comment>
<dbReference type="RefSeq" id="YP_006280846.1">
    <property type="nucleotide sequence ID" value="NC_017836.1"/>
</dbReference>
<evidence type="ECO:0000256" key="3">
    <source>
        <dbReference type="ARBA" id="ARBA00022692"/>
    </source>
</evidence>
<dbReference type="InterPro" id="IPR034804">
    <property type="entry name" value="SQR/QFR_C/D"/>
</dbReference>
<dbReference type="InterPro" id="IPR014314">
    <property type="entry name" value="Succ_DH_cytb556"/>
</dbReference>
<name>E9P1E8_CYAPA</name>
<dbReference type="PANTHER" id="PTHR10978:SF5">
    <property type="entry name" value="SUCCINATE DEHYDROGENASE CYTOCHROME B560 SUBUNIT, MITOCHONDRIAL"/>
    <property type="match status" value="1"/>
</dbReference>
<feature type="transmembrane region" description="Helical" evidence="9">
    <location>
        <begin position="113"/>
        <end position="136"/>
    </location>
</feature>
<dbReference type="GO" id="GO:0006099">
    <property type="term" value="P:tricarboxylic acid cycle"/>
    <property type="evidence" value="ECO:0007669"/>
    <property type="project" value="InterPro"/>
</dbReference>
<keyword evidence="10" id="KW-0560">Oxidoreductase</keyword>
<evidence type="ECO:0000256" key="2">
    <source>
        <dbReference type="ARBA" id="ARBA00022617"/>
    </source>
</evidence>
<reference evidence="10" key="1">
    <citation type="journal article" date="2012" name="Science">
        <title>Cyanophora paradoxa genome elucidates origin of photosynthesis in algae and plants.</title>
        <authorList>
            <person name="Price D.C."/>
            <person name="Chan C.X."/>
            <person name="Yoon H.S."/>
            <person name="Yang E.C."/>
            <person name="Qiu H."/>
            <person name="Weber A.P."/>
            <person name="Schwacke R."/>
            <person name="Gross J."/>
            <person name="Blouin N.A."/>
            <person name="Lane C."/>
            <person name="Reyes-Prieto A."/>
            <person name="Durnford D.G."/>
            <person name="Neilson J.A."/>
            <person name="Lang B.F."/>
            <person name="Burger G."/>
            <person name="Steiner J.M."/>
            <person name="Loffelhardt W."/>
            <person name="Meuser J.E."/>
            <person name="Posewitz M.C."/>
            <person name="Ball S."/>
            <person name="Arias M.C."/>
            <person name="Henrissat B."/>
            <person name="Coutinho P.M."/>
            <person name="Rensing S.A."/>
            <person name="Symeonidi A."/>
            <person name="Doddapaneni H."/>
            <person name="Green B.R."/>
            <person name="Rajah V.D."/>
            <person name="Boore J."/>
            <person name="Bhattacharya D."/>
        </authorList>
    </citation>
    <scope>NUCLEOTIDE SEQUENCE</scope>
    <source>
        <strain evidence="10">CCMP 329</strain>
    </source>
</reference>
<geneLocation type="mitochondrion" evidence="10"/>
<dbReference type="AlphaFoldDB" id="E9P1E8"/>
<comment type="subcellular location">
    <subcellularLocation>
        <location evidence="1">Membrane</location>
    </subcellularLocation>
</comment>
<dbReference type="InterPro" id="IPR000701">
    <property type="entry name" value="SuccDH_FuR_B_TM-su"/>
</dbReference>
<dbReference type="EC" id="1.3.5.1" evidence="10"/>
<evidence type="ECO:0000256" key="6">
    <source>
        <dbReference type="ARBA" id="ARBA00023004"/>
    </source>
</evidence>
<dbReference type="Pfam" id="PF01127">
    <property type="entry name" value="Sdh_cyt"/>
    <property type="match status" value="1"/>
</dbReference>
<dbReference type="GO" id="GO:0009055">
    <property type="term" value="F:electron transfer activity"/>
    <property type="evidence" value="ECO:0007669"/>
    <property type="project" value="InterPro"/>
</dbReference>
<sequence length="144" mass="17022">MINKLKIISPHLNIYNLELQSGLSILNRICGLILTLFIFYFIIMDTLLYETFIITHFSYILYYLFDLIQEEYEFTIGVTMSLIILIHFFCGIRHIIWDLNIGLTKKALKISHLIIITIILTSLTLDVFFQTLFTLIDNNYFELE</sequence>
<dbReference type="SUPFAM" id="SSF81343">
    <property type="entry name" value="Fumarate reductase respiratory complex transmembrane subunits"/>
    <property type="match status" value="1"/>
</dbReference>
<protein>
    <submittedName>
        <fullName evidence="10">Succinate dehydrogenase subunit 3</fullName>
        <ecNumber evidence="10">1.3.5.1</ecNumber>
    </submittedName>
</protein>
<dbReference type="GO" id="GO:0005739">
    <property type="term" value="C:mitochondrion"/>
    <property type="evidence" value="ECO:0007669"/>
    <property type="project" value="GOC"/>
</dbReference>
<keyword evidence="4 8" id="KW-0479">Metal-binding</keyword>
<feature type="binding site" description="axial binding residue" evidence="8">
    <location>
        <position position="87"/>
    </location>
    <ligand>
        <name>heme</name>
        <dbReference type="ChEBI" id="CHEBI:30413"/>
        <note>ligand shared with second transmembrane subunit</note>
    </ligand>
    <ligandPart>
        <name>Fe</name>
        <dbReference type="ChEBI" id="CHEBI:18248"/>
    </ligandPart>
</feature>
<gene>
    <name evidence="10" type="primary">sdh3</name>
</gene>
<keyword evidence="10" id="KW-0496">Mitochondrion</keyword>
<dbReference type="PANTHER" id="PTHR10978">
    <property type="entry name" value="SUCCINATE DEHYDROGENASE CYTOCHROME B560 SUBUNIT"/>
    <property type="match status" value="1"/>
</dbReference>
<dbReference type="GO" id="GO:0008177">
    <property type="term" value="F:succinate dehydrogenase (quinone) activity"/>
    <property type="evidence" value="ECO:0007669"/>
    <property type="project" value="UniProtKB-EC"/>
</dbReference>